<gene>
    <name evidence="1" type="ORF">SAMN05660710_01460</name>
</gene>
<dbReference type="EMBL" id="FMVT01000004">
    <property type="protein sequence ID" value="SCY39980.1"/>
    <property type="molecule type" value="Genomic_DNA"/>
</dbReference>
<organism evidence="1 2">
    <name type="scientific">Paracoccus tibetensis</name>
    <dbReference type="NCBI Taxonomy" id="336292"/>
    <lineage>
        <taxon>Bacteria</taxon>
        <taxon>Pseudomonadati</taxon>
        <taxon>Pseudomonadota</taxon>
        <taxon>Alphaproteobacteria</taxon>
        <taxon>Rhodobacterales</taxon>
        <taxon>Paracoccaceae</taxon>
        <taxon>Paracoccus</taxon>
    </lineage>
</organism>
<dbReference type="Proteomes" id="UP000199502">
    <property type="component" value="Unassembled WGS sequence"/>
</dbReference>
<evidence type="ECO:0000313" key="1">
    <source>
        <dbReference type="EMBL" id="SCY39980.1"/>
    </source>
</evidence>
<proteinExistence type="predicted"/>
<dbReference type="STRING" id="336292.SAMN05660710_01460"/>
<sequence length="226" mass="25602">MVVEETVAFKHGPEARVVPFFSMDLSQDLGRIEPHKGRFPCAFEEALFFLLLAPWEGWSTMPEVDWAGFCVPWVYTVDSDIFVRPGSPPSPDTLSWEDRIYDDGYGRTYEEEQPVELRLDDNAATELTVWDQSRWVIVEQAKQSVLFETPVAHFLIRAFLAEGVDEFSPTSQRSRRRWGCAPTNRRVSVLRLIAIRECARRTGCEGVSPACSVTVAMLTNMSSSST</sequence>
<accession>A0A1G5FMC1</accession>
<reference evidence="1 2" key="1">
    <citation type="submission" date="2016-10" db="EMBL/GenBank/DDBJ databases">
        <authorList>
            <person name="de Groot N.N."/>
        </authorList>
    </citation>
    <scope>NUCLEOTIDE SEQUENCE [LARGE SCALE GENOMIC DNA]</scope>
    <source>
        <strain evidence="1 2">CGMCC 1.8925</strain>
    </source>
</reference>
<evidence type="ECO:0000313" key="2">
    <source>
        <dbReference type="Proteomes" id="UP000199502"/>
    </source>
</evidence>
<dbReference type="AlphaFoldDB" id="A0A1G5FMC1"/>
<keyword evidence="2" id="KW-1185">Reference proteome</keyword>
<protein>
    <submittedName>
        <fullName evidence="1">Uncharacterized protein</fullName>
    </submittedName>
</protein>
<dbReference type="RefSeq" id="WP_217630646.1">
    <property type="nucleotide sequence ID" value="NZ_FMVT01000004.1"/>
</dbReference>
<name>A0A1G5FMC1_9RHOB</name>